<keyword evidence="1" id="KW-0624">Polysaccharide degradation</keyword>
<evidence type="ECO:0000313" key="3">
    <source>
        <dbReference type="EMBL" id="EDR07117.1"/>
    </source>
</evidence>
<name>B0DDN1_LACBS</name>
<keyword evidence="1" id="KW-0136">Cellulose degradation</keyword>
<sequence>MLTIFYWPHNTGPMLTYLASCGSTTCDNKPPNGLRSTNIQLPSNLAPGNYLVCHEVIAFHIALHLATSLSGAEFRDDVP</sequence>
<dbReference type="InParanoid" id="B0DDN1"/>
<protein>
    <recommendedName>
        <fullName evidence="1">AA9 family lytic polysaccharide monooxygenase</fullName>
        <ecNumber evidence="1">1.14.99.56</ecNumber>
    </recommendedName>
    <alternativeName>
        <fullName evidence="1">Endo-beta-1,4-glucanase</fullName>
    </alternativeName>
    <alternativeName>
        <fullName evidence="1">Glycosyl hydrolase 61 family protein</fullName>
    </alternativeName>
</protein>
<dbReference type="OrthoDB" id="4849160at2759"/>
<keyword evidence="1" id="KW-0964">Secreted</keyword>
<dbReference type="Proteomes" id="UP000001194">
    <property type="component" value="Unassembled WGS sequence"/>
</dbReference>
<dbReference type="InterPro" id="IPR005103">
    <property type="entry name" value="AA9_LPMO"/>
</dbReference>
<keyword evidence="1" id="KW-1015">Disulfide bond</keyword>
<reference evidence="3 4" key="1">
    <citation type="journal article" date="2008" name="Nature">
        <title>The genome of Laccaria bicolor provides insights into mycorrhizal symbiosis.</title>
        <authorList>
            <person name="Martin F."/>
            <person name="Aerts A."/>
            <person name="Ahren D."/>
            <person name="Brun A."/>
            <person name="Danchin E.G.J."/>
            <person name="Duchaussoy F."/>
            <person name="Gibon J."/>
            <person name="Kohler A."/>
            <person name="Lindquist E."/>
            <person name="Pereda V."/>
            <person name="Salamov A."/>
            <person name="Shapiro H.J."/>
            <person name="Wuyts J."/>
            <person name="Blaudez D."/>
            <person name="Buee M."/>
            <person name="Brokstein P."/>
            <person name="Canbaeck B."/>
            <person name="Cohen D."/>
            <person name="Courty P.E."/>
            <person name="Coutinho P.M."/>
            <person name="Delaruelle C."/>
            <person name="Detter J.C."/>
            <person name="Deveau A."/>
            <person name="DiFazio S."/>
            <person name="Duplessis S."/>
            <person name="Fraissinet-Tachet L."/>
            <person name="Lucic E."/>
            <person name="Frey-Klett P."/>
            <person name="Fourrey C."/>
            <person name="Feussner I."/>
            <person name="Gay G."/>
            <person name="Grimwood J."/>
            <person name="Hoegger P.J."/>
            <person name="Jain P."/>
            <person name="Kilaru S."/>
            <person name="Labbe J."/>
            <person name="Lin Y.C."/>
            <person name="Legue V."/>
            <person name="Le Tacon F."/>
            <person name="Marmeisse R."/>
            <person name="Melayah D."/>
            <person name="Montanini B."/>
            <person name="Muratet M."/>
            <person name="Nehls U."/>
            <person name="Niculita-Hirzel H."/>
            <person name="Oudot-Le Secq M.P."/>
            <person name="Peter M."/>
            <person name="Quesneville H."/>
            <person name="Rajashekar B."/>
            <person name="Reich M."/>
            <person name="Rouhier N."/>
            <person name="Schmutz J."/>
            <person name="Yin T."/>
            <person name="Chalot M."/>
            <person name="Henrissat B."/>
            <person name="Kuees U."/>
            <person name="Lucas S."/>
            <person name="Van de Peer Y."/>
            <person name="Podila G.K."/>
            <person name="Polle A."/>
            <person name="Pukkila P.J."/>
            <person name="Richardson P.M."/>
            <person name="Rouze P."/>
            <person name="Sanders I.R."/>
            <person name="Stajich J.E."/>
            <person name="Tunlid A."/>
            <person name="Tuskan G."/>
            <person name="Grigoriev I.V."/>
        </authorList>
    </citation>
    <scope>NUCLEOTIDE SEQUENCE [LARGE SCALE GENOMIC DNA]</scope>
    <source>
        <strain evidence="4">S238N-H82 / ATCC MYA-4686</strain>
    </source>
</reference>
<dbReference type="AlphaFoldDB" id="B0DDN1"/>
<dbReference type="STRING" id="486041.B0DDN1"/>
<comment type="subcellular location">
    <subcellularLocation>
        <location evidence="1">Secreted</location>
    </subcellularLocation>
</comment>
<dbReference type="RefSeq" id="XP_001882048.1">
    <property type="nucleotide sequence ID" value="XM_001882013.1"/>
</dbReference>
<dbReference type="Pfam" id="PF03443">
    <property type="entry name" value="AA9"/>
    <property type="match status" value="1"/>
</dbReference>
<dbReference type="GO" id="GO:0005576">
    <property type="term" value="C:extracellular region"/>
    <property type="evidence" value="ECO:0007669"/>
    <property type="project" value="UniProtKB-SubCell"/>
</dbReference>
<evidence type="ECO:0000259" key="2">
    <source>
        <dbReference type="Pfam" id="PF03443"/>
    </source>
</evidence>
<keyword evidence="4" id="KW-1185">Reference proteome</keyword>
<dbReference type="GO" id="GO:0008810">
    <property type="term" value="F:cellulase activity"/>
    <property type="evidence" value="ECO:0007669"/>
    <property type="project" value="UniProtKB-UniRule"/>
</dbReference>
<accession>B0DDN1</accession>
<comment type="domain">
    <text evidence="1">Has a modular structure: an endo-beta-1,4-glucanase catalytic module at the N-terminus, a linker rich in serines and threonines, and a C-terminal carbohydrate-binding module (CBM).</text>
</comment>
<evidence type="ECO:0000256" key="1">
    <source>
        <dbReference type="RuleBase" id="RU368122"/>
    </source>
</evidence>
<feature type="domain" description="Auxiliary Activity family 9 catalytic" evidence="2">
    <location>
        <begin position="35"/>
        <end position="62"/>
    </location>
</feature>
<dbReference type="Gene3D" id="2.70.50.70">
    <property type="match status" value="1"/>
</dbReference>
<dbReference type="EC" id="1.14.99.56" evidence="1"/>
<organism evidence="4">
    <name type="scientific">Laccaria bicolor (strain S238N-H82 / ATCC MYA-4686)</name>
    <name type="common">Bicoloured deceiver</name>
    <name type="synonym">Laccaria laccata var. bicolor</name>
    <dbReference type="NCBI Taxonomy" id="486041"/>
    <lineage>
        <taxon>Eukaryota</taxon>
        <taxon>Fungi</taxon>
        <taxon>Dikarya</taxon>
        <taxon>Basidiomycota</taxon>
        <taxon>Agaricomycotina</taxon>
        <taxon>Agaricomycetes</taxon>
        <taxon>Agaricomycetidae</taxon>
        <taxon>Agaricales</taxon>
        <taxon>Agaricineae</taxon>
        <taxon>Hydnangiaceae</taxon>
        <taxon>Laccaria</taxon>
    </lineage>
</organism>
<dbReference type="KEGG" id="lbc:LACBIDRAFT_298942"/>
<comment type="function">
    <text evidence="1">Lytic polysaccharide monooxygenase (LMPO) that depolymerizes crystalline and amorphous polysaccharides via the oxidation of scissile alpha- or beta-(1-4)-glycosidic bonds, yielding C1 and/or C4 oxidation products. Catalysis by LPMOs requires the reduction of the active-site copper from Cu(II) to Cu(I) by a reducing agent and H(2)O(2) or O(2) as a cosubstrate.</text>
</comment>
<comment type="catalytic activity">
    <reaction evidence="1">
        <text>[(1-&gt;4)-beta-D-glucosyl]n+m + reduced acceptor + O2 = 4-dehydro-beta-D-glucosyl-[(1-&gt;4)-beta-D-glucosyl]n-1 + [(1-&gt;4)-beta-D-glucosyl]m + acceptor + H2O.</text>
        <dbReference type="EC" id="1.14.99.56"/>
    </reaction>
</comment>
<gene>
    <name evidence="3" type="ORF">LACBIDRAFT_298942</name>
</gene>
<dbReference type="GO" id="GO:0030245">
    <property type="term" value="P:cellulose catabolic process"/>
    <property type="evidence" value="ECO:0007669"/>
    <property type="project" value="UniProtKB-UniRule"/>
</dbReference>
<evidence type="ECO:0000313" key="4">
    <source>
        <dbReference type="Proteomes" id="UP000001194"/>
    </source>
</evidence>
<dbReference type="HOGENOM" id="CLU_2606441_0_0_1"/>
<dbReference type="GeneID" id="6077845"/>
<dbReference type="GO" id="GO:0030248">
    <property type="term" value="F:cellulose binding"/>
    <property type="evidence" value="ECO:0007669"/>
    <property type="project" value="UniProtKB-UniRule"/>
</dbReference>
<proteinExistence type="predicted"/>
<dbReference type="EMBL" id="DS547105">
    <property type="protein sequence ID" value="EDR07117.1"/>
    <property type="molecule type" value="Genomic_DNA"/>
</dbReference>
<keyword evidence="1" id="KW-0119">Carbohydrate metabolism</keyword>